<evidence type="ECO:0000313" key="1">
    <source>
        <dbReference type="EMBL" id="PYE87733.1"/>
    </source>
</evidence>
<keyword evidence="2" id="KW-1185">Reference proteome</keyword>
<gene>
    <name evidence="1" type="ORF">C7477_11180</name>
</gene>
<comment type="caution">
    <text evidence="1">The sequence shown here is derived from an EMBL/GenBank/DDBJ whole genome shotgun (WGS) entry which is preliminary data.</text>
</comment>
<reference evidence="1 2" key="1">
    <citation type="submission" date="2018-06" db="EMBL/GenBank/DDBJ databases">
        <title>Genomic Encyclopedia of Type Strains, Phase III (KMG-III): the genomes of soil and plant-associated and newly described type strains.</title>
        <authorList>
            <person name="Whitman W."/>
        </authorList>
    </citation>
    <scope>NUCLEOTIDE SEQUENCE [LARGE SCALE GENOMIC DNA]</scope>
    <source>
        <strain evidence="1 2">ORS 1419</strain>
    </source>
</reference>
<proteinExistence type="predicted"/>
<dbReference type="EMBL" id="QJTF01000011">
    <property type="protein sequence ID" value="PYE87733.1"/>
    <property type="molecule type" value="Genomic_DNA"/>
</dbReference>
<dbReference type="AlphaFoldDB" id="A0A318T0E8"/>
<name>A0A318T0E8_9HYPH</name>
<sequence>MDLDRILHGRKISFRKCSQLVFEARFVCRRDLVGHGFAALSADRYYGFSRINSPCVARQGHDDHTGQMSVRRVVADDNCRA</sequence>
<organism evidence="1 2">
    <name type="scientific">Phyllobacterium leguminum</name>
    <dbReference type="NCBI Taxonomy" id="314237"/>
    <lineage>
        <taxon>Bacteria</taxon>
        <taxon>Pseudomonadati</taxon>
        <taxon>Pseudomonadota</taxon>
        <taxon>Alphaproteobacteria</taxon>
        <taxon>Hyphomicrobiales</taxon>
        <taxon>Phyllobacteriaceae</taxon>
        <taxon>Phyllobacterium</taxon>
    </lineage>
</organism>
<evidence type="ECO:0000313" key="2">
    <source>
        <dbReference type="Proteomes" id="UP000247454"/>
    </source>
</evidence>
<accession>A0A318T0E8</accession>
<protein>
    <submittedName>
        <fullName evidence="1">Uncharacterized protein</fullName>
    </submittedName>
</protein>
<dbReference type="Proteomes" id="UP000247454">
    <property type="component" value="Unassembled WGS sequence"/>
</dbReference>